<evidence type="ECO:0000313" key="10">
    <source>
        <dbReference type="Proteomes" id="UP000028058"/>
    </source>
</evidence>
<feature type="transmembrane region" description="Helical" evidence="7">
    <location>
        <begin position="228"/>
        <end position="250"/>
    </location>
</feature>
<feature type="transmembrane region" description="Helical" evidence="7">
    <location>
        <begin position="139"/>
        <end position="160"/>
    </location>
</feature>
<evidence type="ECO:0000256" key="1">
    <source>
        <dbReference type="ARBA" id="ARBA00004141"/>
    </source>
</evidence>
<dbReference type="PANTHER" id="PTHR32322:SF9">
    <property type="entry name" value="AMINO-ACID METABOLITE EFFLUX PUMP-RELATED"/>
    <property type="match status" value="1"/>
</dbReference>
<dbReference type="Proteomes" id="UP000028058">
    <property type="component" value="Unassembled WGS sequence"/>
</dbReference>
<dbReference type="InterPro" id="IPR050638">
    <property type="entry name" value="AA-Vitamin_Transporters"/>
</dbReference>
<dbReference type="AlphaFoldDB" id="A0A3R7ERI8"/>
<dbReference type="InterPro" id="IPR000620">
    <property type="entry name" value="EamA_dom"/>
</dbReference>
<keyword evidence="10" id="KW-1185">Reference proteome</keyword>
<reference evidence="9 10" key="1">
    <citation type="journal article" date="2014" name="Genome Announc.">
        <title>Draft Genome Sequence of Streptomyces fradiae ATCC 19609, a Strain Highly Sensitive to Antibiotics.</title>
        <authorList>
            <person name="Bekker O.B."/>
            <person name="Klimina K.M."/>
            <person name="Vatlin A.A."/>
            <person name="Zakharevich N.V."/>
            <person name="Kasianov A.S."/>
            <person name="Danilenko V.N."/>
        </authorList>
    </citation>
    <scope>NUCLEOTIDE SEQUENCE [LARGE SCALE GENOMIC DNA]</scope>
    <source>
        <strain evidence="9 10">ATCC 19609</strain>
    </source>
</reference>
<evidence type="ECO:0000259" key="8">
    <source>
        <dbReference type="Pfam" id="PF00892"/>
    </source>
</evidence>
<gene>
    <name evidence="9" type="ORF">SFRA_016400</name>
</gene>
<proteinExistence type="inferred from homology"/>
<protein>
    <submittedName>
        <fullName evidence="9">DMT family transporter</fullName>
    </submittedName>
</protein>
<feature type="transmembrane region" description="Helical" evidence="7">
    <location>
        <begin position="314"/>
        <end position="332"/>
    </location>
</feature>
<feature type="transmembrane region" description="Helical" evidence="7">
    <location>
        <begin position="112"/>
        <end position="133"/>
    </location>
</feature>
<evidence type="ECO:0000256" key="7">
    <source>
        <dbReference type="SAM" id="Phobius"/>
    </source>
</evidence>
<feature type="domain" description="EamA" evidence="8">
    <location>
        <begin position="58"/>
        <end position="186"/>
    </location>
</feature>
<evidence type="ECO:0000256" key="4">
    <source>
        <dbReference type="ARBA" id="ARBA00022989"/>
    </source>
</evidence>
<feature type="transmembrane region" description="Helical" evidence="7">
    <location>
        <begin position="288"/>
        <end position="308"/>
    </location>
</feature>
<keyword evidence="4 7" id="KW-1133">Transmembrane helix</keyword>
<dbReference type="Pfam" id="PF00892">
    <property type="entry name" value="EamA"/>
    <property type="match status" value="2"/>
</dbReference>
<dbReference type="PANTHER" id="PTHR32322">
    <property type="entry name" value="INNER MEMBRANE TRANSPORTER"/>
    <property type="match status" value="1"/>
</dbReference>
<evidence type="ECO:0000256" key="6">
    <source>
        <dbReference type="SAM" id="MobiDB-lite"/>
    </source>
</evidence>
<feature type="transmembrane region" description="Helical" evidence="7">
    <location>
        <begin position="172"/>
        <end position="189"/>
    </location>
</feature>
<feature type="transmembrane region" description="Helical" evidence="7">
    <location>
        <begin position="195"/>
        <end position="216"/>
    </location>
</feature>
<dbReference type="OrthoDB" id="5242975at2"/>
<comment type="caution">
    <text evidence="9">The sequence shown here is derived from an EMBL/GenBank/DDBJ whole genome shotgun (WGS) entry which is preliminary data.</text>
</comment>
<evidence type="ECO:0000256" key="2">
    <source>
        <dbReference type="ARBA" id="ARBA00007362"/>
    </source>
</evidence>
<organism evidence="9 10">
    <name type="scientific">Streptomyces xinghaiensis</name>
    <dbReference type="NCBI Taxonomy" id="1038928"/>
    <lineage>
        <taxon>Bacteria</taxon>
        <taxon>Bacillati</taxon>
        <taxon>Actinomycetota</taxon>
        <taxon>Actinomycetes</taxon>
        <taxon>Kitasatosporales</taxon>
        <taxon>Streptomycetaceae</taxon>
        <taxon>Streptomyces</taxon>
    </lineage>
</organism>
<feature type="region of interest" description="Disordered" evidence="6">
    <location>
        <begin position="336"/>
        <end position="361"/>
    </location>
</feature>
<feature type="transmembrane region" description="Helical" evidence="7">
    <location>
        <begin position="256"/>
        <end position="276"/>
    </location>
</feature>
<accession>A0A3R7ERI8</accession>
<dbReference type="SUPFAM" id="SSF103481">
    <property type="entry name" value="Multidrug resistance efflux transporter EmrE"/>
    <property type="match status" value="2"/>
</dbReference>
<comment type="similarity">
    <text evidence="2">Belongs to the EamA transporter family.</text>
</comment>
<keyword evidence="3 7" id="KW-0812">Transmembrane</keyword>
<feature type="transmembrane region" description="Helical" evidence="7">
    <location>
        <begin position="57"/>
        <end position="75"/>
    </location>
</feature>
<dbReference type="GO" id="GO:0016020">
    <property type="term" value="C:membrane"/>
    <property type="evidence" value="ECO:0007669"/>
    <property type="project" value="UniProtKB-SubCell"/>
</dbReference>
<comment type="subcellular location">
    <subcellularLocation>
        <location evidence="1">Membrane</location>
        <topology evidence="1">Multi-pass membrane protein</topology>
    </subcellularLocation>
</comment>
<dbReference type="InterPro" id="IPR037185">
    <property type="entry name" value="EmrE-like"/>
</dbReference>
<name>A0A3R7ERI8_9ACTN</name>
<dbReference type="EMBL" id="JNAD02000007">
    <property type="protein sequence ID" value="RKM94844.1"/>
    <property type="molecule type" value="Genomic_DNA"/>
</dbReference>
<feature type="domain" description="EamA" evidence="8">
    <location>
        <begin position="197"/>
        <end position="332"/>
    </location>
</feature>
<evidence type="ECO:0000256" key="3">
    <source>
        <dbReference type="ARBA" id="ARBA00022692"/>
    </source>
</evidence>
<sequence>MQFSLTVCAEAFACPESLCGPPSKHRRTDRLTGGRWTDGGNAVNSGTRSLVGGGARVAVLALLWGSTFLWTELALRGLSPLQVTLARCTLGALVLVVAGCATGRRLPRGRAVWRHIVIAAFFCNALPFALFSLGQQTVGSGLAGVLNATTPLWSLTLGLVLGTERGPRPVRLAGLLLGFAGTAVIFAPWQDGGPVGWGALAIVAAAASYAVAFTYMGRTLVGRGIPTLSLSAAQLTAATGLVAFALPAGGLETPELGTATLIAVVVLGVFTTGITFHLTYRVIAEEGATNAAVVGYLLPVVSVLLGALVLNEDIGPRVVIGMVVVLAGVGMTRRKGERQDEPAAPAASRTAAGEHRADDGAVEIAAANVPLERVR</sequence>
<feature type="transmembrane region" description="Helical" evidence="7">
    <location>
        <begin position="81"/>
        <end position="100"/>
    </location>
</feature>
<evidence type="ECO:0000256" key="5">
    <source>
        <dbReference type="ARBA" id="ARBA00023136"/>
    </source>
</evidence>
<evidence type="ECO:0000313" key="9">
    <source>
        <dbReference type="EMBL" id="RKM94844.1"/>
    </source>
</evidence>
<keyword evidence="5 7" id="KW-0472">Membrane</keyword>